<dbReference type="EMBL" id="NMUH01000662">
    <property type="protein sequence ID" value="MQL82917.1"/>
    <property type="molecule type" value="Genomic_DNA"/>
</dbReference>
<organism evidence="1 2">
    <name type="scientific">Colocasia esculenta</name>
    <name type="common">Wild taro</name>
    <name type="synonym">Arum esculentum</name>
    <dbReference type="NCBI Taxonomy" id="4460"/>
    <lineage>
        <taxon>Eukaryota</taxon>
        <taxon>Viridiplantae</taxon>
        <taxon>Streptophyta</taxon>
        <taxon>Embryophyta</taxon>
        <taxon>Tracheophyta</taxon>
        <taxon>Spermatophyta</taxon>
        <taxon>Magnoliopsida</taxon>
        <taxon>Liliopsida</taxon>
        <taxon>Araceae</taxon>
        <taxon>Aroideae</taxon>
        <taxon>Colocasieae</taxon>
        <taxon>Colocasia</taxon>
    </lineage>
</organism>
<comment type="caution">
    <text evidence="1">The sequence shown here is derived from an EMBL/GenBank/DDBJ whole genome shotgun (WGS) entry which is preliminary data.</text>
</comment>
<keyword evidence="2" id="KW-1185">Reference proteome</keyword>
<evidence type="ECO:0000313" key="2">
    <source>
        <dbReference type="Proteomes" id="UP000652761"/>
    </source>
</evidence>
<name>A0A843UKQ5_COLES</name>
<sequence length="287" mass="31781">MRCAAVVTVVGEQGAAMALLAERYRAGGLLSSWTSRSASGARGHRLASTPRPLIATATLNVHILCRQDHAVNDHIAGRQQVNGHPWPPTPTELQQILTEFGFGFVLVFSLLDTSSVLASIDVDVEFVELGVEPELCSFLSLSLPLPPPSPLSFFASSDGRRELVGRPWCACVVVRRLFRNASLVGYPRFFVSQARVFAVLGVLSRYLCCTVEVCVIFLDTLTPEFELYVRLRERRQWDSDFPEFVLLSLLFDFFLVERQLDLSSVTARLRGCSCVVLFGLDIGLISQ</sequence>
<dbReference type="Proteomes" id="UP000652761">
    <property type="component" value="Unassembled WGS sequence"/>
</dbReference>
<protein>
    <submittedName>
        <fullName evidence="1">Uncharacterized protein</fullName>
    </submittedName>
</protein>
<dbReference type="AlphaFoldDB" id="A0A843UKQ5"/>
<gene>
    <name evidence="1" type="ORF">Taro_015407</name>
</gene>
<evidence type="ECO:0000313" key="1">
    <source>
        <dbReference type="EMBL" id="MQL82917.1"/>
    </source>
</evidence>
<accession>A0A843UKQ5</accession>
<reference evidence="1" key="1">
    <citation type="submission" date="2017-07" db="EMBL/GenBank/DDBJ databases">
        <title>Taro Niue Genome Assembly and Annotation.</title>
        <authorList>
            <person name="Atibalentja N."/>
            <person name="Keating K."/>
            <person name="Fields C.J."/>
        </authorList>
    </citation>
    <scope>NUCLEOTIDE SEQUENCE</scope>
    <source>
        <strain evidence="1">Niue_2</strain>
        <tissue evidence="1">Leaf</tissue>
    </source>
</reference>
<proteinExistence type="predicted"/>